<dbReference type="EMBL" id="JYDQ01001424">
    <property type="protein sequence ID" value="KRY05228.1"/>
    <property type="molecule type" value="Genomic_DNA"/>
</dbReference>
<accession>A0A0V0YYK7</accession>
<organism evidence="2 3">
    <name type="scientific">Trichinella patagoniensis</name>
    <dbReference type="NCBI Taxonomy" id="990121"/>
    <lineage>
        <taxon>Eukaryota</taxon>
        <taxon>Metazoa</taxon>
        <taxon>Ecdysozoa</taxon>
        <taxon>Nematoda</taxon>
        <taxon>Enoplea</taxon>
        <taxon>Dorylaimia</taxon>
        <taxon>Trichinellida</taxon>
        <taxon>Trichinellidae</taxon>
        <taxon>Trichinella</taxon>
    </lineage>
</organism>
<comment type="caution">
    <text evidence="2">The sequence shown here is derived from an EMBL/GenBank/DDBJ whole genome shotgun (WGS) entry which is preliminary data.</text>
</comment>
<feature type="region of interest" description="Disordered" evidence="1">
    <location>
        <begin position="132"/>
        <end position="156"/>
    </location>
</feature>
<sequence length="156" mass="16374">LSKLSLKLERQELTAVLIAVAWATSDAAAPTNRQPTGTQSGRLRNRRVLVMAVLQAGNTPCVNGKLNGTMISLHLDTGAVVSVIPKIEHAPAPAGQLGISAAVSANSRRVRPHLGAGADKPGDWARALVGGAECSRRSRGPTSEERTLSNTINRNQ</sequence>
<keyword evidence="3" id="KW-1185">Reference proteome</keyword>
<feature type="non-terminal residue" evidence="2">
    <location>
        <position position="1"/>
    </location>
</feature>
<evidence type="ECO:0000313" key="2">
    <source>
        <dbReference type="EMBL" id="KRY05228.1"/>
    </source>
</evidence>
<gene>
    <name evidence="2" type="ORF">T12_11617</name>
</gene>
<reference evidence="2 3" key="1">
    <citation type="submission" date="2015-01" db="EMBL/GenBank/DDBJ databases">
        <title>Evolution of Trichinella species and genotypes.</title>
        <authorList>
            <person name="Korhonen P.K."/>
            <person name="Edoardo P."/>
            <person name="Giuseppe L.R."/>
            <person name="Gasser R.B."/>
        </authorList>
    </citation>
    <scope>NUCLEOTIDE SEQUENCE [LARGE SCALE GENOMIC DNA]</scope>
    <source>
        <strain evidence="2">ISS2496</strain>
    </source>
</reference>
<name>A0A0V0YYK7_9BILA</name>
<dbReference type="InterPro" id="IPR021109">
    <property type="entry name" value="Peptidase_aspartic_dom_sf"/>
</dbReference>
<evidence type="ECO:0000256" key="1">
    <source>
        <dbReference type="SAM" id="MobiDB-lite"/>
    </source>
</evidence>
<dbReference type="SUPFAM" id="SSF50630">
    <property type="entry name" value="Acid proteases"/>
    <property type="match status" value="1"/>
</dbReference>
<protein>
    <submittedName>
        <fullName evidence="2">Uncharacterized protein</fullName>
    </submittedName>
</protein>
<dbReference type="Proteomes" id="UP000054783">
    <property type="component" value="Unassembled WGS sequence"/>
</dbReference>
<feature type="non-terminal residue" evidence="2">
    <location>
        <position position="156"/>
    </location>
</feature>
<dbReference type="AlphaFoldDB" id="A0A0V0YYK7"/>
<proteinExistence type="predicted"/>
<evidence type="ECO:0000313" key="3">
    <source>
        <dbReference type="Proteomes" id="UP000054783"/>
    </source>
</evidence>